<dbReference type="PANTHER" id="PTHR46033">
    <property type="entry name" value="PROTEIN MAIN-LIKE 2"/>
    <property type="match status" value="1"/>
</dbReference>
<organism evidence="3 4">
    <name type="scientific">Arachis hypogaea</name>
    <name type="common">Peanut</name>
    <dbReference type="NCBI Taxonomy" id="3818"/>
    <lineage>
        <taxon>Eukaryota</taxon>
        <taxon>Viridiplantae</taxon>
        <taxon>Streptophyta</taxon>
        <taxon>Embryophyta</taxon>
        <taxon>Tracheophyta</taxon>
        <taxon>Spermatophyta</taxon>
        <taxon>Magnoliopsida</taxon>
        <taxon>eudicotyledons</taxon>
        <taxon>Gunneridae</taxon>
        <taxon>Pentapetalae</taxon>
        <taxon>rosids</taxon>
        <taxon>fabids</taxon>
        <taxon>Fabales</taxon>
        <taxon>Fabaceae</taxon>
        <taxon>Papilionoideae</taxon>
        <taxon>50 kb inversion clade</taxon>
        <taxon>dalbergioids sensu lato</taxon>
        <taxon>Dalbergieae</taxon>
        <taxon>Pterocarpus clade</taxon>
        <taxon>Arachis</taxon>
    </lineage>
</organism>
<evidence type="ECO:0000313" key="3">
    <source>
        <dbReference type="EMBL" id="RYR61427.1"/>
    </source>
</evidence>
<sequence length="342" mass="39510">MTFLKFFCPMYQVNKNLLLCKFDPLEMWQPTVDQVLRTTGFHRVSRVGQIGGHFVLLYALVEKWRSGLIFSYCQSIKDTQPLDTWESVQRYVRCHIFCLLETTLFVDKSTAYAHAKYLPLLQNFEQISTNSWGSATLTHLYRSLCRALQYHCKEIDDSLDLLFVWTWERMPFLVPIPRQQFAPANLSVARSHHPLTRAWMSRSAASIKHDIDYMDETEWFASMGMHSPPLPAQAIPLDQHCYTLRGVQCYDWSIILYHHSKHHSLPHRQQSHLGLEFVEFLPFSPQADTFTDDALIHRFIASGGPVEEALIPAVPSQSSSQSHRRSVDSSSRQSHRTPTPDS</sequence>
<gene>
    <name evidence="3" type="ORF">Ahy_A04g018602</name>
</gene>
<name>A0A445DE15_ARAHY</name>
<proteinExistence type="predicted"/>
<dbReference type="GO" id="GO:0010073">
    <property type="term" value="P:meristem maintenance"/>
    <property type="evidence" value="ECO:0007669"/>
    <property type="project" value="InterPro"/>
</dbReference>
<dbReference type="PANTHER" id="PTHR46033:SF8">
    <property type="entry name" value="PROTEIN MAINTENANCE OF MERISTEMS-LIKE"/>
    <property type="match status" value="1"/>
</dbReference>
<dbReference type="AlphaFoldDB" id="A0A445DE15"/>
<protein>
    <recommendedName>
        <fullName evidence="2">Aminotransferase-like plant mobile domain-containing protein</fullName>
    </recommendedName>
</protein>
<comment type="caution">
    <text evidence="3">The sequence shown here is derived from an EMBL/GenBank/DDBJ whole genome shotgun (WGS) entry which is preliminary data.</text>
</comment>
<accession>A0A445DE15</accession>
<dbReference type="Proteomes" id="UP000289738">
    <property type="component" value="Chromosome A04"/>
</dbReference>
<dbReference type="InterPro" id="IPR019557">
    <property type="entry name" value="AminoTfrase-like_pln_mobile"/>
</dbReference>
<keyword evidence="4" id="KW-1185">Reference proteome</keyword>
<reference evidence="3 4" key="1">
    <citation type="submission" date="2019-01" db="EMBL/GenBank/DDBJ databases">
        <title>Sequencing of cultivated peanut Arachis hypogaea provides insights into genome evolution and oil improvement.</title>
        <authorList>
            <person name="Chen X."/>
        </authorList>
    </citation>
    <scope>NUCLEOTIDE SEQUENCE [LARGE SCALE GENOMIC DNA]</scope>
    <source>
        <strain evidence="4">cv. Fuhuasheng</strain>
        <tissue evidence="3">Leaves</tissue>
    </source>
</reference>
<evidence type="ECO:0000313" key="4">
    <source>
        <dbReference type="Proteomes" id="UP000289738"/>
    </source>
</evidence>
<evidence type="ECO:0000259" key="2">
    <source>
        <dbReference type="Pfam" id="PF10536"/>
    </source>
</evidence>
<feature type="region of interest" description="Disordered" evidence="1">
    <location>
        <begin position="313"/>
        <end position="342"/>
    </location>
</feature>
<dbReference type="Pfam" id="PF10536">
    <property type="entry name" value="PMD"/>
    <property type="match status" value="1"/>
</dbReference>
<evidence type="ECO:0000256" key="1">
    <source>
        <dbReference type="SAM" id="MobiDB-lite"/>
    </source>
</evidence>
<dbReference type="EMBL" id="SDMP01000004">
    <property type="protein sequence ID" value="RYR61427.1"/>
    <property type="molecule type" value="Genomic_DNA"/>
</dbReference>
<feature type="domain" description="Aminotransferase-like plant mobile" evidence="2">
    <location>
        <begin position="79"/>
        <end position="212"/>
    </location>
</feature>
<dbReference type="InterPro" id="IPR044824">
    <property type="entry name" value="MAIN-like"/>
</dbReference>